<dbReference type="PRINTS" id="PR00455">
    <property type="entry name" value="HTHTETR"/>
</dbReference>
<evidence type="ECO:0000256" key="4">
    <source>
        <dbReference type="PROSITE-ProRule" id="PRU00335"/>
    </source>
</evidence>
<evidence type="ECO:0000256" key="1">
    <source>
        <dbReference type="ARBA" id="ARBA00023015"/>
    </source>
</evidence>
<dbReference type="Pfam" id="PF14246">
    <property type="entry name" value="TetR_C_7"/>
    <property type="match status" value="1"/>
</dbReference>
<proteinExistence type="predicted"/>
<dbReference type="PANTHER" id="PTHR30055">
    <property type="entry name" value="HTH-TYPE TRANSCRIPTIONAL REGULATOR RUTR"/>
    <property type="match status" value="1"/>
</dbReference>
<evidence type="ECO:0000313" key="7">
    <source>
        <dbReference type="Proteomes" id="UP000436911"/>
    </source>
</evidence>
<organism evidence="6 7">
    <name type="scientific">Agrobacterium vitis</name>
    <name type="common">Rhizobium vitis</name>
    <dbReference type="NCBI Taxonomy" id="373"/>
    <lineage>
        <taxon>Bacteria</taxon>
        <taxon>Pseudomonadati</taxon>
        <taxon>Pseudomonadota</taxon>
        <taxon>Alphaproteobacteria</taxon>
        <taxon>Hyphomicrobiales</taxon>
        <taxon>Rhizobiaceae</taxon>
        <taxon>Rhizobium/Agrobacterium group</taxon>
        <taxon>Agrobacterium</taxon>
    </lineage>
</organism>
<keyword evidence="2 4" id="KW-0238">DNA-binding</keyword>
<evidence type="ECO:0000256" key="2">
    <source>
        <dbReference type="ARBA" id="ARBA00023125"/>
    </source>
</evidence>
<dbReference type="SUPFAM" id="SSF46689">
    <property type="entry name" value="Homeodomain-like"/>
    <property type="match status" value="1"/>
</dbReference>
<evidence type="ECO:0000256" key="3">
    <source>
        <dbReference type="ARBA" id="ARBA00023163"/>
    </source>
</evidence>
<dbReference type="SUPFAM" id="SSF48498">
    <property type="entry name" value="Tetracyclin repressor-like, C-terminal domain"/>
    <property type="match status" value="1"/>
</dbReference>
<dbReference type="AlphaFoldDB" id="A0A368NFF9"/>
<feature type="DNA-binding region" description="H-T-H motif" evidence="4">
    <location>
        <begin position="48"/>
        <end position="67"/>
    </location>
</feature>
<reference evidence="6 7" key="1">
    <citation type="submission" date="2018-08" db="EMBL/GenBank/DDBJ databases">
        <title>Genome sequencing of Agrobacterium vitis strain ICMP 10754.</title>
        <authorList>
            <person name="Visnovsky S.B."/>
            <person name="Pitman A.R."/>
        </authorList>
    </citation>
    <scope>NUCLEOTIDE SEQUENCE [LARGE SCALE GENOMIC DNA]</scope>
    <source>
        <strain evidence="6 7">ICMP 10754</strain>
    </source>
</reference>
<dbReference type="GO" id="GO:0003700">
    <property type="term" value="F:DNA-binding transcription factor activity"/>
    <property type="evidence" value="ECO:0007669"/>
    <property type="project" value="TreeGrafter"/>
</dbReference>
<dbReference type="FunFam" id="1.10.10.60:FF:000141">
    <property type="entry name" value="TetR family transcriptional regulator"/>
    <property type="match status" value="1"/>
</dbReference>
<dbReference type="Gene3D" id="1.10.357.10">
    <property type="entry name" value="Tetracycline Repressor, domain 2"/>
    <property type="match status" value="1"/>
</dbReference>
<dbReference type="Gene3D" id="1.10.10.60">
    <property type="entry name" value="Homeodomain-like"/>
    <property type="match status" value="1"/>
</dbReference>
<keyword evidence="3" id="KW-0804">Transcription</keyword>
<dbReference type="InterPro" id="IPR036271">
    <property type="entry name" value="Tet_transcr_reg_TetR-rel_C_sf"/>
</dbReference>
<dbReference type="Pfam" id="PF00440">
    <property type="entry name" value="TetR_N"/>
    <property type="match status" value="1"/>
</dbReference>
<dbReference type="InterPro" id="IPR050109">
    <property type="entry name" value="HTH-type_TetR-like_transc_reg"/>
</dbReference>
<dbReference type="InterPro" id="IPR009057">
    <property type="entry name" value="Homeodomain-like_sf"/>
</dbReference>
<protein>
    <submittedName>
        <fullName evidence="6">TetR/AcrR family transcriptional regulator</fullName>
    </submittedName>
</protein>
<gene>
    <name evidence="6" type="ORF">DXT89_22755</name>
</gene>
<accession>A0A368NFF9</accession>
<comment type="caution">
    <text evidence="6">The sequence shown here is derived from an EMBL/GenBank/DDBJ whole genome shotgun (WGS) entry which is preliminary data.</text>
</comment>
<evidence type="ECO:0000313" key="6">
    <source>
        <dbReference type="EMBL" id="KAA3521987.1"/>
    </source>
</evidence>
<dbReference type="GO" id="GO:0000976">
    <property type="term" value="F:transcription cis-regulatory region binding"/>
    <property type="evidence" value="ECO:0007669"/>
    <property type="project" value="TreeGrafter"/>
</dbReference>
<dbReference type="InterPro" id="IPR039536">
    <property type="entry name" value="TetR_C_Proteobacteria"/>
</dbReference>
<feature type="domain" description="HTH tetR-type" evidence="5">
    <location>
        <begin position="25"/>
        <end position="85"/>
    </location>
</feature>
<dbReference type="Proteomes" id="UP000436911">
    <property type="component" value="Unassembled WGS sequence"/>
</dbReference>
<keyword evidence="1" id="KW-0805">Transcription regulation</keyword>
<dbReference type="InterPro" id="IPR001647">
    <property type="entry name" value="HTH_TetR"/>
</dbReference>
<dbReference type="EMBL" id="QUSG01000020">
    <property type="protein sequence ID" value="KAA3521987.1"/>
    <property type="molecule type" value="Genomic_DNA"/>
</dbReference>
<dbReference type="PANTHER" id="PTHR30055:SF146">
    <property type="entry name" value="HTH-TYPE TRANSCRIPTIONAL DUAL REGULATOR CECR"/>
    <property type="match status" value="1"/>
</dbReference>
<sequence>MILSAWMHQHLRCIPTREPMRTKSETKRRQILTIAGDLFREHGFGAVNMAQIAASVGGSKSTLYNHFPTKEALFEAYMIEAGRERFAALADSDQASDNVEKSLTAYARAYLRLLLSPEVLAINRLVIAEAPRFQELGRIFYQNGPRATLDQIEKKLEHLVDRQALSIPDIAMAALQFKAVAEAGIYEHCLWGLIDRPNDAQIETAAKNASTTIMTLYSR</sequence>
<dbReference type="PROSITE" id="PS50977">
    <property type="entry name" value="HTH_TETR_2"/>
    <property type="match status" value="1"/>
</dbReference>
<evidence type="ECO:0000259" key="5">
    <source>
        <dbReference type="PROSITE" id="PS50977"/>
    </source>
</evidence>
<name>A0A368NFF9_AGRVI</name>